<comment type="caution">
    <text evidence="1">The sequence shown here is derived from an EMBL/GenBank/DDBJ whole genome shotgun (WGS) entry which is preliminary data.</text>
</comment>
<accession>A0A0R2X5I9</accession>
<dbReference type="EMBL" id="LIDJ01000057">
    <property type="protein sequence ID" value="KRP29569.1"/>
    <property type="molecule type" value="Genomic_DNA"/>
</dbReference>
<dbReference type="AlphaFoldDB" id="A0A0R2X5I9"/>
<organism evidence="1 2">
    <name type="scientific">OM182 bacterium BACL3 MAG-120924-bin41</name>
    <dbReference type="NCBI Taxonomy" id="1655632"/>
    <lineage>
        <taxon>Bacteria</taxon>
        <taxon>Pseudomonadati</taxon>
        <taxon>Pseudomonadota</taxon>
        <taxon>Gammaproteobacteria</taxon>
        <taxon>OMG group</taxon>
        <taxon>OM182 clade</taxon>
    </lineage>
</organism>
<dbReference type="Proteomes" id="UP000052138">
    <property type="component" value="Unassembled WGS sequence"/>
</dbReference>
<evidence type="ECO:0000313" key="2">
    <source>
        <dbReference type="Proteomes" id="UP000052138"/>
    </source>
</evidence>
<sequence length="81" mass="9063">MRYEFNAAVNGWEIIADIFDLRLIDRDFRESTAKGLSSASFDSLRKALLQRQELGCCSVSLTHDVSDSDRQLLAAVGIEIN</sequence>
<gene>
    <name evidence="1" type="ORF">ABS30_03105</name>
</gene>
<reference evidence="1 2" key="1">
    <citation type="submission" date="2015-10" db="EMBL/GenBank/DDBJ databases">
        <title>Metagenome-Assembled Genomes uncover a global brackish microbiome.</title>
        <authorList>
            <person name="Hugerth L.W."/>
            <person name="Larsson J."/>
            <person name="Alneberg J."/>
            <person name="Lindh M.V."/>
            <person name="Legrand C."/>
            <person name="Pinhassi J."/>
            <person name="Andersson A.F."/>
        </authorList>
    </citation>
    <scope>NUCLEOTIDE SEQUENCE [LARGE SCALE GENOMIC DNA]</scope>
    <source>
        <strain evidence="1">BACL3 MAG-120924-bin41</strain>
    </source>
</reference>
<dbReference type="Gene3D" id="3.30.1370.170">
    <property type="match status" value="1"/>
</dbReference>
<proteinExistence type="predicted"/>
<dbReference type="InterPro" id="IPR038251">
    <property type="entry name" value="PdxB_dimer_sf"/>
</dbReference>
<protein>
    <submittedName>
        <fullName evidence="1">Uncharacterized protein</fullName>
    </submittedName>
</protein>
<name>A0A0R2X5I9_9GAMM</name>
<evidence type="ECO:0000313" key="1">
    <source>
        <dbReference type="EMBL" id="KRP29569.1"/>
    </source>
</evidence>